<keyword evidence="3" id="KW-1185">Reference proteome</keyword>
<dbReference type="InterPro" id="IPR036736">
    <property type="entry name" value="ACP-like_sf"/>
</dbReference>
<dbReference type="Proteomes" id="UP001500604">
    <property type="component" value="Unassembled WGS sequence"/>
</dbReference>
<comment type="caution">
    <text evidence="2">The sequence shown here is derived from an EMBL/GenBank/DDBJ whole genome shotgun (WGS) entry which is preliminary data.</text>
</comment>
<organism evidence="2 3">
    <name type="scientific">Kistimonas scapharcae</name>
    <dbReference type="NCBI Taxonomy" id="1036133"/>
    <lineage>
        <taxon>Bacteria</taxon>
        <taxon>Pseudomonadati</taxon>
        <taxon>Pseudomonadota</taxon>
        <taxon>Gammaproteobacteria</taxon>
        <taxon>Oceanospirillales</taxon>
        <taxon>Endozoicomonadaceae</taxon>
        <taxon>Kistimonas</taxon>
    </lineage>
</organism>
<reference evidence="3" key="1">
    <citation type="journal article" date="2019" name="Int. J. Syst. Evol. Microbiol.">
        <title>The Global Catalogue of Microorganisms (GCM) 10K type strain sequencing project: providing services to taxonomists for standard genome sequencing and annotation.</title>
        <authorList>
            <consortium name="The Broad Institute Genomics Platform"/>
            <consortium name="The Broad Institute Genome Sequencing Center for Infectious Disease"/>
            <person name="Wu L."/>
            <person name="Ma J."/>
        </authorList>
    </citation>
    <scope>NUCLEOTIDE SEQUENCE [LARGE SCALE GENOMIC DNA]</scope>
    <source>
        <strain evidence="3">JCM 17805</strain>
    </source>
</reference>
<gene>
    <name evidence="2" type="ORF">GCM10023116_47530</name>
</gene>
<dbReference type="EMBL" id="BAABFL010000476">
    <property type="protein sequence ID" value="GAA4652469.1"/>
    <property type="molecule type" value="Genomic_DNA"/>
</dbReference>
<accession>A0ABP8VAN8</accession>
<protein>
    <recommendedName>
        <fullName evidence="1">Carrier domain-containing protein</fullName>
    </recommendedName>
</protein>
<dbReference type="InterPro" id="IPR009081">
    <property type="entry name" value="PP-bd_ACP"/>
</dbReference>
<sequence length="85" mass="9694">MMKDIIVRKFDEALDQTSKTLLIPELKDNSVLLETGLDSLGFAVLVALLEEELGFDPFQMTDDPVYPKTFGEFVSFYEVMNEKRA</sequence>
<evidence type="ECO:0000313" key="3">
    <source>
        <dbReference type="Proteomes" id="UP001500604"/>
    </source>
</evidence>
<dbReference type="Gene3D" id="1.10.1200.10">
    <property type="entry name" value="ACP-like"/>
    <property type="match status" value="1"/>
</dbReference>
<evidence type="ECO:0000259" key="1">
    <source>
        <dbReference type="Pfam" id="PF00550"/>
    </source>
</evidence>
<dbReference type="Pfam" id="PF00550">
    <property type="entry name" value="PP-binding"/>
    <property type="match status" value="1"/>
</dbReference>
<evidence type="ECO:0000313" key="2">
    <source>
        <dbReference type="EMBL" id="GAA4652469.1"/>
    </source>
</evidence>
<feature type="domain" description="Carrier" evidence="1">
    <location>
        <begin position="24"/>
        <end position="56"/>
    </location>
</feature>
<name>A0ABP8VAN8_9GAMM</name>
<proteinExistence type="predicted"/>